<dbReference type="Proteomes" id="UP000242886">
    <property type="component" value="Chromosome SDENCHOL"/>
</dbReference>
<organism evidence="2 3">
    <name type="scientific">Sterolibacterium denitrificans</name>
    <dbReference type="NCBI Taxonomy" id="157592"/>
    <lineage>
        <taxon>Bacteria</taxon>
        <taxon>Pseudomonadati</taxon>
        <taxon>Pseudomonadota</taxon>
        <taxon>Betaproteobacteria</taxon>
        <taxon>Nitrosomonadales</taxon>
        <taxon>Sterolibacteriaceae</taxon>
        <taxon>Sterolibacterium</taxon>
    </lineage>
</organism>
<dbReference type="EMBL" id="LT837803">
    <property type="protein sequence ID" value="SMB28115.1"/>
    <property type="molecule type" value="Genomic_DNA"/>
</dbReference>
<evidence type="ECO:0000313" key="2">
    <source>
        <dbReference type="EMBL" id="SMB28115.1"/>
    </source>
</evidence>
<keyword evidence="1" id="KW-0472">Membrane</keyword>
<sequence length="39" mass="4252">MGYLDAAPSSLDEVIMSLTDPYFLAAFLSVVGAAWIIFR</sequence>
<dbReference type="AlphaFoldDB" id="A0A7Z7HSU3"/>
<gene>
    <name evidence="2" type="ORF">SDENCHOL_20562</name>
</gene>
<accession>A0A7Z7HSU3</accession>
<reference evidence="2" key="1">
    <citation type="submission" date="2017-03" db="EMBL/GenBank/DDBJ databases">
        <authorList>
            <consortium name="AG Boll"/>
        </authorList>
    </citation>
    <scope>NUCLEOTIDE SEQUENCE [LARGE SCALE GENOMIC DNA]</scope>
    <source>
        <strain evidence="2">Chol</strain>
    </source>
</reference>
<feature type="transmembrane region" description="Helical" evidence="1">
    <location>
        <begin position="20"/>
        <end position="38"/>
    </location>
</feature>
<keyword evidence="1" id="KW-0812">Transmembrane</keyword>
<proteinExistence type="predicted"/>
<name>A0A7Z7HSU3_9PROT</name>
<evidence type="ECO:0000313" key="3">
    <source>
        <dbReference type="Proteomes" id="UP000242886"/>
    </source>
</evidence>
<evidence type="ECO:0000256" key="1">
    <source>
        <dbReference type="SAM" id="Phobius"/>
    </source>
</evidence>
<protein>
    <submittedName>
        <fullName evidence="2">Uncharacterized protein</fullName>
    </submittedName>
</protein>
<keyword evidence="1" id="KW-1133">Transmembrane helix</keyword>
<keyword evidence="3" id="KW-1185">Reference proteome</keyword>